<dbReference type="EMBL" id="QTSX02003595">
    <property type="protein sequence ID" value="KAJ9070036.1"/>
    <property type="molecule type" value="Genomic_DNA"/>
</dbReference>
<evidence type="ECO:0000313" key="1">
    <source>
        <dbReference type="EMBL" id="KAJ9070036.1"/>
    </source>
</evidence>
<comment type="caution">
    <text evidence="1">The sequence shown here is derived from an EMBL/GenBank/DDBJ whole genome shotgun (WGS) entry which is preliminary data.</text>
</comment>
<accession>A0ACC2T626</accession>
<reference evidence="1" key="1">
    <citation type="submission" date="2022-04" db="EMBL/GenBank/DDBJ databases">
        <title>Genome of the entomopathogenic fungus Entomophthora muscae.</title>
        <authorList>
            <person name="Elya C."/>
            <person name="Lovett B.R."/>
            <person name="Lee E."/>
            <person name="Macias A.M."/>
            <person name="Hajek A.E."/>
            <person name="De Bivort B.L."/>
            <person name="Kasson M.T."/>
            <person name="De Fine Licht H.H."/>
            <person name="Stajich J.E."/>
        </authorList>
    </citation>
    <scope>NUCLEOTIDE SEQUENCE</scope>
    <source>
        <strain evidence="1">Berkeley</strain>
    </source>
</reference>
<proteinExistence type="predicted"/>
<sequence length="305" mass="34583">MHMMFVLLVIALGGRFGTSKQLWFWSMLPRPLRASNANRAWQGLVIEIKHFTRYAAIAYCNHNERRASNRNSKMLDRNSVLRGEISDKETGTHALLYVNFASEEIIVAFRGSDSIAKFLYAYLSSTAAFPGVKGAWVHADTLRFANSIRHETASYIAKYRLRFPKYRVVLVGHSLGGSLATIMSTMVAADLCMEPHAMRVITYGQLRVGNRVFAEHYNRLGFNYSRVVNKQDPAANHPSFDDGWAHVHQEVYIDQADNFFLCSNRTLEDPQCSHKMSRALAIFTDHEYVAGIKISPRGCGWLDII</sequence>
<dbReference type="Proteomes" id="UP001165960">
    <property type="component" value="Unassembled WGS sequence"/>
</dbReference>
<keyword evidence="2" id="KW-1185">Reference proteome</keyword>
<gene>
    <name evidence="1" type="ORF">DSO57_1012499</name>
</gene>
<organism evidence="1 2">
    <name type="scientific">Entomophthora muscae</name>
    <dbReference type="NCBI Taxonomy" id="34485"/>
    <lineage>
        <taxon>Eukaryota</taxon>
        <taxon>Fungi</taxon>
        <taxon>Fungi incertae sedis</taxon>
        <taxon>Zoopagomycota</taxon>
        <taxon>Entomophthoromycotina</taxon>
        <taxon>Entomophthoromycetes</taxon>
        <taxon>Entomophthorales</taxon>
        <taxon>Entomophthoraceae</taxon>
        <taxon>Entomophthora</taxon>
    </lineage>
</organism>
<name>A0ACC2T626_9FUNG</name>
<evidence type="ECO:0000313" key="2">
    <source>
        <dbReference type="Proteomes" id="UP001165960"/>
    </source>
</evidence>
<protein>
    <submittedName>
        <fullName evidence="1">Uncharacterized protein</fullName>
    </submittedName>
</protein>